<reference evidence="2" key="1">
    <citation type="submission" date="2020-05" db="EMBL/GenBank/DDBJ databases">
        <authorList>
            <person name="Chiriac C."/>
            <person name="Salcher M."/>
            <person name="Ghai R."/>
            <person name="Kavagutti S V."/>
        </authorList>
    </citation>
    <scope>NUCLEOTIDE SEQUENCE</scope>
</reference>
<feature type="region of interest" description="Disordered" evidence="1">
    <location>
        <begin position="28"/>
        <end position="48"/>
    </location>
</feature>
<feature type="compositionally biased region" description="Polar residues" evidence="1">
    <location>
        <begin position="28"/>
        <end position="45"/>
    </location>
</feature>
<protein>
    <submittedName>
        <fullName evidence="2">Unannotated protein</fullName>
    </submittedName>
</protein>
<gene>
    <name evidence="2" type="ORF">UFOPK3376_02274</name>
</gene>
<sequence length="78" mass="8258">MVEFLSADQRVAFNAFLVNGQIEVSVDTSAPDQPFQPRNPQQPGSAGTVVVADHDNVTDTVLTLPPSNDDDDGGDSDD</sequence>
<name>A0A6J7ESY5_9ZZZZ</name>
<dbReference type="AlphaFoldDB" id="A0A6J7ESY5"/>
<feature type="region of interest" description="Disordered" evidence="1">
    <location>
        <begin position="59"/>
        <end position="78"/>
    </location>
</feature>
<dbReference type="EMBL" id="CAFBLP010000067">
    <property type="protein sequence ID" value="CAB4886236.1"/>
    <property type="molecule type" value="Genomic_DNA"/>
</dbReference>
<accession>A0A6J7ESY5</accession>
<proteinExistence type="predicted"/>
<feature type="compositionally biased region" description="Acidic residues" evidence="1">
    <location>
        <begin position="68"/>
        <end position="78"/>
    </location>
</feature>
<evidence type="ECO:0000313" key="2">
    <source>
        <dbReference type="EMBL" id="CAB4886236.1"/>
    </source>
</evidence>
<organism evidence="2">
    <name type="scientific">freshwater metagenome</name>
    <dbReference type="NCBI Taxonomy" id="449393"/>
    <lineage>
        <taxon>unclassified sequences</taxon>
        <taxon>metagenomes</taxon>
        <taxon>ecological metagenomes</taxon>
    </lineage>
</organism>
<evidence type="ECO:0000256" key="1">
    <source>
        <dbReference type="SAM" id="MobiDB-lite"/>
    </source>
</evidence>